<evidence type="ECO:0000256" key="3">
    <source>
        <dbReference type="ARBA" id="ARBA00019618"/>
    </source>
</evidence>
<protein>
    <recommendedName>
        <fullName evidence="3">Mediator of RNA polymerase II transcription subunit 13</fullName>
    </recommendedName>
</protein>
<keyword evidence="4" id="KW-0678">Repressor</keyword>
<dbReference type="GO" id="GO:0003713">
    <property type="term" value="F:transcription coactivator activity"/>
    <property type="evidence" value="ECO:0007669"/>
    <property type="project" value="TreeGrafter"/>
</dbReference>
<organism evidence="8 9">
    <name type="scientific">Angiostrongylus cantonensis</name>
    <name type="common">Rat lungworm</name>
    <dbReference type="NCBI Taxonomy" id="6313"/>
    <lineage>
        <taxon>Eukaryota</taxon>
        <taxon>Metazoa</taxon>
        <taxon>Ecdysozoa</taxon>
        <taxon>Nematoda</taxon>
        <taxon>Chromadorea</taxon>
        <taxon>Rhabditida</taxon>
        <taxon>Rhabditina</taxon>
        <taxon>Rhabditomorpha</taxon>
        <taxon>Strongyloidea</taxon>
        <taxon>Metastrongylidae</taxon>
        <taxon>Angiostrongylus</taxon>
    </lineage>
</organism>
<dbReference type="PANTHER" id="PTHR48249:SF3">
    <property type="entry name" value="MEDIATOR OF RNA POLYMERASE II TRANSCRIPTION SUBUNIT 13"/>
    <property type="match status" value="1"/>
</dbReference>
<reference evidence="9" key="2">
    <citation type="submission" date="2017-02" db="UniProtKB">
        <authorList>
            <consortium name="WormBaseParasite"/>
        </authorList>
    </citation>
    <scope>IDENTIFICATION</scope>
</reference>
<dbReference type="PANTHER" id="PTHR48249">
    <property type="entry name" value="MEDIATOR OF RNA POLYMERASE II TRANSCRIPTION SUBUNIT 13"/>
    <property type="match status" value="1"/>
</dbReference>
<evidence type="ECO:0000256" key="1">
    <source>
        <dbReference type="ARBA" id="ARBA00004123"/>
    </source>
</evidence>
<comment type="similarity">
    <text evidence="2">Belongs to the Mediator complex subunit 13 family.</text>
</comment>
<dbReference type="AlphaFoldDB" id="A0A0K0CV31"/>
<keyword evidence="8" id="KW-1185">Reference proteome</keyword>
<dbReference type="WBParaSite" id="ACAC_0000114501-mRNA-1">
    <property type="protein sequence ID" value="ACAC_0000114501-mRNA-1"/>
    <property type="gene ID" value="ACAC_0000114501"/>
</dbReference>
<evidence type="ECO:0000256" key="6">
    <source>
        <dbReference type="ARBA" id="ARBA00023163"/>
    </source>
</evidence>
<keyword evidence="5" id="KW-0805">Transcription regulation</keyword>
<evidence type="ECO:0000256" key="4">
    <source>
        <dbReference type="ARBA" id="ARBA00022491"/>
    </source>
</evidence>
<evidence type="ECO:0000313" key="9">
    <source>
        <dbReference type="WBParaSite" id="ACAC_0000114501-mRNA-1"/>
    </source>
</evidence>
<dbReference type="GO" id="GO:0016592">
    <property type="term" value="C:mediator complex"/>
    <property type="evidence" value="ECO:0007669"/>
    <property type="project" value="TreeGrafter"/>
</dbReference>
<name>A0A0K0CV31_ANGCA</name>
<comment type="subcellular location">
    <subcellularLocation>
        <location evidence="1">Nucleus</location>
    </subcellularLocation>
</comment>
<keyword evidence="6" id="KW-0804">Transcription</keyword>
<evidence type="ECO:0000256" key="7">
    <source>
        <dbReference type="ARBA" id="ARBA00023242"/>
    </source>
</evidence>
<sequence>MAHDGFVRFGRWFTRPLREPPFGRQRLLPRYIMATNVQFFVHGGNTVCMTVNAQRQPPLLRLCKRYIVDFAPLFLFSDHVESGRRVQVVVGPWSLRAVLLPADTEIGRNQASAEKQWEEWKEFVASLAENLEESDEESRVSLLNVSGSDYCAK</sequence>
<accession>A0A0K0CV31</accession>
<keyword evidence="7" id="KW-0539">Nucleus</keyword>
<dbReference type="GO" id="GO:0045944">
    <property type="term" value="P:positive regulation of transcription by RNA polymerase II"/>
    <property type="evidence" value="ECO:0007669"/>
    <property type="project" value="TreeGrafter"/>
</dbReference>
<proteinExistence type="inferred from homology"/>
<reference evidence="8" key="1">
    <citation type="submission" date="2012-09" db="EMBL/GenBank/DDBJ databases">
        <authorList>
            <person name="Martin A.A."/>
        </authorList>
    </citation>
    <scope>NUCLEOTIDE SEQUENCE</scope>
</reference>
<evidence type="ECO:0000256" key="2">
    <source>
        <dbReference type="ARBA" id="ARBA00009354"/>
    </source>
</evidence>
<evidence type="ECO:0000313" key="8">
    <source>
        <dbReference type="Proteomes" id="UP000035642"/>
    </source>
</evidence>
<dbReference type="Proteomes" id="UP000035642">
    <property type="component" value="Unassembled WGS sequence"/>
</dbReference>
<dbReference type="STRING" id="6313.A0A0K0CV31"/>
<dbReference type="InterPro" id="IPR051139">
    <property type="entry name" value="Mediator_complx_sub13"/>
</dbReference>
<evidence type="ECO:0000256" key="5">
    <source>
        <dbReference type="ARBA" id="ARBA00023015"/>
    </source>
</evidence>